<accession>A0AAE1C5D3</accession>
<dbReference type="EMBL" id="JAUTXT010000003">
    <property type="protein sequence ID" value="KAK3678749.1"/>
    <property type="molecule type" value="Genomic_DNA"/>
</dbReference>
<name>A0AAE1C5D3_9PEZI</name>
<dbReference type="Proteomes" id="UP001274830">
    <property type="component" value="Unassembled WGS sequence"/>
</dbReference>
<gene>
    <name evidence="1" type="ORF">LTR78_001202</name>
</gene>
<sequence length="390" mass="42727">MAAQTLNRYGTAQQIGRKANRLSYDYKDLTKSDLDCVADILVASPAEATAATLFEEATSAMIARLPKNLRCKHSWLSTFCAKHRKLNPLPIISLWRIVRHTVVDELRKTLSPLTQTGQVPPEKALFADALRSHDWHNTGCEACSIVSMAEKVALVIAVAAIHLTILSPANWRKSKRVYFLERLLQGRHSSGNDDHSVVKIYTAIRTAVQNPANPGSLSAHYSDALPSGTSSGAPITSSRPLHDPPWAATAFSTYENGNMASTVPLESAPVNDNEEEEGVCMTDNTDDLFADPIPGTESLETGSIMIGNEVQDLFEDEPASAAVDSIWRFRPVSRASQRLDNIWLPQSKYVGAAPALKRERSLCPVLRVGKNGEVKGPFDPASKSYTRRHL</sequence>
<protein>
    <submittedName>
        <fullName evidence="1">Uncharacterized protein</fullName>
    </submittedName>
</protein>
<dbReference type="AlphaFoldDB" id="A0AAE1C5D3"/>
<keyword evidence="2" id="KW-1185">Reference proteome</keyword>
<proteinExistence type="predicted"/>
<evidence type="ECO:0000313" key="1">
    <source>
        <dbReference type="EMBL" id="KAK3678749.1"/>
    </source>
</evidence>
<evidence type="ECO:0000313" key="2">
    <source>
        <dbReference type="Proteomes" id="UP001274830"/>
    </source>
</evidence>
<organism evidence="1 2">
    <name type="scientific">Recurvomyces mirabilis</name>
    <dbReference type="NCBI Taxonomy" id="574656"/>
    <lineage>
        <taxon>Eukaryota</taxon>
        <taxon>Fungi</taxon>
        <taxon>Dikarya</taxon>
        <taxon>Ascomycota</taxon>
        <taxon>Pezizomycotina</taxon>
        <taxon>Dothideomycetes</taxon>
        <taxon>Dothideomycetidae</taxon>
        <taxon>Mycosphaerellales</taxon>
        <taxon>Teratosphaeriaceae</taxon>
        <taxon>Recurvomyces</taxon>
    </lineage>
</organism>
<reference evidence="1" key="1">
    <citation type="submission" date="2023-07" db="EMBL/GenBank/DDBJ databases">
        <title>Black Yeasts Isolated from many extreme environments.</title>
        <authorList>
            <person name="Coleine C."/>
            <person name="Stajich J.E."/>
            <person name="Selbmann L."/>
        </authorList>
    </citation>
    <scope>NUCLEOTIDE SEQUENCE</scope>
    <source>
        <strain evidence="1">CCFEE 5485</strain>
    </source>
</reference>
<comment type="caution">
    <text evidence="1">The sequence shown here is derived from an EMBL/GenBank/DDBJ whole genome shotgun (WGS) entry which is preliminary data.</text>
</comment>